<sequence length="1407" mass="152389">MPLKFSRATGSDALPYRQETRSGHNREPPVTLRASLEDLRAPNSREMLRQHFNGAFPETQRRPSQEWTNEMGTKDSLSRTTSTGSVGQNSQARSSSTSLDSAGVYSNINKRLSTVRESNPTIDIEQAIHILQELKKSASPEQLVALHKALLPTRDSIVGSSSLPANEDRSSVNSTAGLIRHLLMRREDIKPPAKPKRTKTVDRSSPLMPKGSKSSLVALDLADDAANLDHTRAPTPADLDYPRMGAYRSGTLRITNGAASPEPYIATRPSLDLVTLESKSTEEKVSRDYATTPTTPIGRDLDLTRTSFDASMLTAGKSAREALSKLESNVGQDVQELTSSQIRRPARSSTGFSFGMSGVSVSLDKDESQPPVDKSQLPQRSRAISKSLTPQSSDTSASRAPRSPDASLTPLPLRIETLASRPHLTGLDPKVSQDNLGFSRGSLEPLRPEVDDGKVSPVRDSPLREEVPRFAQRWSHRASKITSEGEPDVRLSGYVDGSTVLNKLSTVLNAEGHGAHGTAAETPDAALSKLNGLPTDRTAQHPDDSSTSNVSEVQKSSPRYYSGPKLSRPPPQKQDSGYGTDACGIENSLHEQQPKASREVGRPGYLRLSADEGVSLDDDAKSLYTFEQMLKKPLATPPTPNTSGRKKHFSLLRLTTSRRGSANTKTASPEQAEIAQFAQGSPAEQKAPKQQNKLQKTKPKSVRREGKAVNKTTEDNSEQSSMAGEVPAMSNDVATTSTTRSTEVELITVLPSLPTSQSLLAELGGDTRFMADDQAPAIPKRSLSRKRSKRSTHRDSPQSTVQHDEEQQGQSQLHRPHAFSRKRSATGPRNDSETAKASTLTLPPMPCMNSGLSSSNGNPGDDLVPLLIDHQSLTRSPGCSPYDISTNLLRRTVAAPGALVQSPDQVRPNFPRSKSGGLVGMDSGMASELARMKSRDVAVQNNEFLFDRPRTARPKSRGAEDKRSRSRSHSTARVPAAARKDCLSDSNSSLAEPSGFSGPVELPSSRMSSYSESIPPMPELPAVSKADEMVAKRIRQDSARPSPDTSGRSSEEERNGFSNVSIAEAVMKAKEARKKQVARVGGEGIKSARTRPHEPRQQTQDSLEVQVRQILRLPSTESIQIGFNADAEPLKETHASAPGLEDQEAKANDWEQHAKMWRQRRKLLGESLGRPMPDERFLKLALDYEASASPAIVVSRYITPLSSDHKVMRERARTVSASEHANAYRELIGEDSEDASTMENQRAENRNSGEVSSVQEDISQSSSARNSSQALYAAVRASIERARSPGGRVITESGNYHPYTPADASRAEKSRAQSLAKLTSSGSDSSPSSSSVNVSSPLGYHSNNTAESLLGRYSGGLQYGFERGAGIGGSAGTRVKADASHRKSKQLSEGWGLDLSDVPVFLTKVQP</sequence>
<accession>A0ACC3NA94</accession>
<gene>
    <name evidence="1" type="ORF">LTR37_009072</name>
</gene>
<dbReference type="EMBL" id="JAUTXU010000069">
    <property type="protein sequence ID" value="KAK3712629.1"/>
    <property type="molecule type" value="Genomic_DNA"/>
</dbReference>
<keyword evidence="2" id="KW-1185">Reference proteome</keyword>
<reference evidence="1" key="1">
    <citation type="submission" date="2023-07" db="EMBL/GenBank/DDBJ databases">
        <title>Black Yeasts Isolated from many extreme environments.</title>
        <authorList>
            <person name="Coleine C."/>
            <person name="Stajich J.E."/>
            <person name="Selbmann L."/>
        </authorList>
    </citation>
    <scope>NUCLEOTIDE SEQUENCE</scope>
    <source>
        <strain evidence="1">CCFEE 5714</strain>
    </source>
</reference>
<protein>
    <submittedName>
        <fullName evidence="1">Uncharacterized protein</fullName>
    </submittedName>
</protein>
<evidence type="ECO:0000313" key="1">
    <source>
        <dbReference type="EMBL" id="KAK3712629.1"/>
    </source>
</evidence>
<name>A0ACC3NA94_9PEZI</name>
<comment type="caution">
    <text evidence="1">The sequence shown here is derived from an EMBL/GenBank/DDBJ whole genome shotgun (WGS) entry which is preliminary data.</text>
</comment>
<evidence type="ECO:0000313" key="2">
    <source>
        <dbReference type="Proteomes" id="UP001281147"/>
    </source>
</evidence>
<organism evidence="1 2">
    <name type="scientific">Vermiconidia calcicola</name>
    <dbReference type="NCBI Taxonomy" id="1690605"/>
    <lineage>
        <taxon>Eukaryota</taxon>
        <taxon>Fungi</taxon>
        <taxon>Dikarya</taxon>
        <taxon>Ascomycota</taxon>
        <taxon>Pezizomycotina</taxon>
        <taxon>Dothideomycetes</taxon>
        <taxon>Dothideomycetidae</taxon>
        <taxon>Mycosphaerellales</taxon>
        <taxon>Extremaceae</taxon>
        <taxon>Vermiconidia</taxon>
    </lineage>
</organism>
<proteinExistence type="predicted"/>
<dbReference type="Proteomes" id="UP001281147">
    <property type="component" value="Unassembled WGS sequence"/>
</dbReference>